<feature type="transmembrane region" description="Helical" evidence="7">
    <location>
        <begin position="39"/>
        <end position="56"/>
    </location>
</feature>
<dbReference type="NCBIfam" id="TIGR00813">
    <property type="entry name" value="sss"/>
    <property type="match status" value="1"/>
</dbReference>
<comment type="caution">
    <text evidence="8">The sequence shown here is derived from an EMBL/GenBank/DDBJ whole genome shotgun (WGS) entry which is preliminary data.</text>
</comment>
<evidence type="ECO:0000256" key="2">
    <source>
        <dbReference type="ARBA" id="ARBA00006434"/>
    </source>
</evidence>
<feature type="transmembrane region" description="Helical" evidence="7">
    <location>
        <begin position="153"/>
        <end position="175"/>
    </location>
</feature>
<evidence type="ECO:0000256" key="4">
    <source>
        <dbReference type="ARBA" id="ARBA00022989"/>
    </source>
</evidence>
<reference evidence="8" key="1">
    <citation type="submission" date="2023-03" db="EMBL/GenBank/DDBJ databases">
        <title>Stygiobacter electus gen. nov., sp. nov., facultatively anaerobic thermotolerant bacterium of the class Ignavibacteria from a well of Yessentuki mineral water deposit.</title>
        <authorList>
            <person name="Podosokorskaya O.A."/>
            <person name="Elcheninov A.G."/>
            <person name="Petrova N.F."/>
            <person name="Zavarzina D.G."/>
            <person name="Kublanov I.V."/>
            <person name="Merkel A.Y."/>
        </authorList>
    </citation>
    <scope>NUCLEOTIDE SEQUENCE</scope>
    <source>
        <strain evidence="8">09-Me</strain>
    </source>
</reference>
<dbReference type="InterPro" id="IPR001734">
    <property type="entry name" value="Na/solute_symporter"/>
</dbReference>
<protein>
    <submittedName>
        <fullName evidence="8">Sodium/solute symporter</fullName>
    </submittedName>
</protein>
<keyword evidence="4 7" id="KW-1133">Transmembrane helix</keyword>
<evidence type="ECO:0000256" key="5">
    <source>
        <dbReference type="ARBA" id="ARBA00023136"/>
    </source>
</evidence>
<comment type="subcellular location">
    <subcellularLocation>
        <location evidence="1">Membrane</location>
        <topology evidence="1">Multi-pass membrane protein</topology>
    </subcellularLocation>
</comment>
<evidence type="ECO:0000256" key="7">
    <source>
        <dbReference type="SAM" id="Phobius"/>
    </source>
</evidence>
<dbReference type="Gene3D" id="1.20.1730.10">
    <property type="entry name" value="Sodium/glucose cotransporter"/>
    <property type="match status" value="1"/>
</dbReference>
<feature type="transmembrane region" description="Helical" evidence="7">
    <location>
        <begin position="460"/>
        <end position="484"/>
    </location>
</feature>
<dbReference type="RefSeq" id="WP_321535260.1">
    <property type="nucleotide sequence ID" value="NZ_JARGDL010000004.1"/>
</dbReference>
<name>A0AAE3TDS5_9BACT</name>
<dbReference type="PROSITE" id="PS50283">
    <property type="entry name" value="NA_SOLUT_SYMP_3"/>
    <property type="match status" value="1"/>
</dbReference>
<evidence type="ECO:0000256" key="3">
    <source>
        <dbReference type="ARBA" id="ARBA00022692"/>
    </source>
</evidence>
<dbReference type="PANTHER" id="PTHR11819:SF195">
    <property type="entry name" value="SODIUM_GLUCOSE COTRANSPORTER 4"/>
    <property type="match status" value="1"/>
</dbReference>
<dbReference type="PROSITE" id="PS00456">
    <property type="entry name" value="NA_SOLUT_SYMP_1"/>
    <property type="match status" value="1"/>
</dbReference>
<feature type="transmembrane region" description="Helical" evidence="7">
    <location>
        <begin position="122"/>
        <end position="147"/>
    </location>
</feature>
<evidence type="ECO:0000313" key="9">
    <source>
        <dbReference type="Proteomes" id="UP001221302"/>
    </source>
</evidence>
<dbReference type="Proteomes" id="UP001221302">
    <property type="component" value="Unassembled WGS sequence"/>
</dbReference>
<dbReference type="GO" id="GO:0005412">
    <property type="term" value="F:D-glucose:sodium symporter activity"/>
    <property type="evidence" value="ECO:0007669"/>
    <property type="project" value="TreeGrafter"/>
</dbReference>
<comment type="similarity">
    <text evidence="2 6">Belongs to the sodium:solute symporter (SSF) (TC 2.A.21) family.</text>
</comment>
<keyword evidence="3 7" id="KW-0812">Transmembrane</keyword>
<sequence length="538" mass="60350">MQTPITFIDGIIILLYIVAVLAIGLFLKKNDKDITDYFLAGRNLSWFVIGISLFATNISSEHFIGLAGGGASRGLAIAQFELIAIFFLIILSWFIAPIYRQSEIMTTPEFLEKRFDSANRKFYSALSIFTYIFTKILVTLFAGGILFNKIFGWSIFTSSVIIILLTGIYTVVGGFSSVVRTQVFQGILLILGAFLLTLFSLNEVGGVSGLTQRLPSDYFQMFKDINDPDFPWTGIIFGAPIIAFWYWCADHYMVQRILSAKSIEHARIGTIITSFLKILPLFLLVIPGLIAVALFPEVKGDEAYPLLVSSEIIPAGIKGIVISGFLAAVMSSLSASFNSIAALYTIDFYLPNHKDSSERTQVLVGRMATIVVIFLVILLVPFIKLMNSHIYIFLQSTQAFISAPISAVFLFGFLLKKVDAKSALYSLIIGEFIGLLRFILEFLFNNGMLLNQFLLPFVKINYLHFTIFLFLFTSFMIFTLSYVFHLGKELQNSNIYVLLNSNYTSMDKGVINISKVRVQILFSFLIVVLTLSIWYLFI</sequence>
<dbReference type="InterPro" id="IPR018212">
    <property type="entry name" value="Na/solute_symporter_CS"/>
</dbReference>
<dbReference type="InterPro" id="IPR038377">
    <property type="entry name" value="Na/Glc_symporter_sf"/>
</dbReference>
<dbReference type="Pfam" id="PF00474">
    <property type="entry name" value="SSF"/>
    <property type="match status" value="1"/>
</dbReference>
<evidence type="ECO:0000256" key="6">
    <source>
        <dbReference type="RuleBase" id="RU362091"/>
    </source>
</evidence>
<proteinExistence type="inferred from homology"/>
<feature type="transmembrane region" description="Helical" evidence="7">
    <location>
        <begin position="187"/>
        <end position="210"/>
    </location>
</feature>
<keyword evidence="5 7" id="KW-0472">Membrane</keyword>
<feature type="transmembrane region" description="Helical" evidence="7">
    <location>
        <begin position="363"/>
        <end position="383"/>
    </location>
</feature>
<feature type="transmembrane region" description="Helical" evidence="7">
    <location>
        <begin position="315"/>
        <end position="343"/>
    </location>
</feature>
<evidence type="ECO:0000256" key="1">
    <source>
        <dbReference type="ARBA" id="ARBA00004141"/>
    </source>
</evidence>
<evidence type="ECO:0000313" key="8">
    <source>
        <dbReference type="EMBL" id="MDF1611493.1"/>
    </source>
</evidence>
<dbReference type="EMBL" id="JARGDL010000004">
    <property type="protein sequence ID" value="MDF1611493.1"/>
    <property type="molecule type" value="Genomic_DNA"/>
</dbReference>
<feature type="transmembrane region" description="Helical" evidence="7">
    <location>
        <begin position="268"/>
        <end position="295"/>
    </location>
</feature>
<feature type="transmembrane region" description="Helical" evidence="7">
    <location>
        <begin position="6"/>
        <end position="27"/>
    </location>
</feature>
<keyword evidence="9" id="KW-1185">Reference proteome</keyword>
<feature type="transmembrane region" description="Helical" evidence="7">
    <location>
        <begin position="389"/>
        <end position="415"/>
    </location>
</feature>
<feature type="transmembrane region" description="Helical" evidence="7">
    <location>
        <begin position="76"/>
        <end position="96"/>
    </location>
</feature>
<dbReference type="AlphaFoldDB" id="A0AAE3TDS5"/>
<feature type="transmembrane region" description="Helical" evidence="7">
    <location>
        <begin position="518"/>
        <end position="537"/>
    </location>
</feature>
<dbReference type="PANTHER" id="PTHR11819">
    <property type="entry name" value="SOLUTE CARRIER FAMILY 5"/>
    <property type="match status" value="1"/>
</dbReference>
<feature type="transmembrane region" description="Helical" evidence="7">
    <location>
        <begin position="230"/>
        <end position="248"/>
    </location>
</feature>
<feature type="transmembrane region" description="Helical" evidence="7">
    <location>
        <begin position="422"/>
        <end position="440"/>
    </location>
</feature>
<gene>
    <name evidence="8" type="ORF">P0M35_04970</name>
</gene>
<organism evidence="8 9">
    <name type="scientific">Stygiobacter electus</name>
    <dbReference type="NCBI Taxonomy" id="3032292"/>
    <lineage>
        <taxon>Bacteria</taxon>
        <taxon>Pseudomonadati</taxon>
        <taxon>Ignavibacteriota</taxon>
        <taxon>Ignavibacteria</taxon>
        <taxon>Ignavibacteriales</taxon>
        <taxon>Melioribacteraceae</taxon>
        <taxon>Stygiobacter</taxon>
    </lineage>
</organism>
<accession>A0AAE3TDS5</accession>
<dbReference type="GO" id="GO:0005886">
    <property type="term" value="C:plasma membrane"/>
    <property type="evidence" value="ECO:0007669"/>
    <property type="project" value="TreeGrafter"/>
</dbReference>